<dbReference type="AlphaFoldDB" id="A0A6J2T7I5"/>
<dbReference type="SUPFAM" id="SSF52058">
    <property type="entry name" value="L domain-like"/>
    <property type="match status" value="1"/>
</dbReference>
<keyword evidence="1" id="KW-1185">Reference proteome</keyword>
<name>A0A6J2T7I5_DROLE</name>
<protein>
    <submittedName>
        <fullName evidence="2">Leucine-rich melanocyte differentiation-associated protein isoform X1</fullName>
    </submittedName>
</protein>
<proteinExistence type="predicted"/>
<dbReference type="InterPro" id="IPR032675">
    <property type="entry name" value="LRR_dom_sf"/>
</dbReference>
<reference evidence="2" key="1">
    <citation type="submission" date="2025-08" db="UniProtKB">
        <authorList>
            <consortium name="RefSeq"/>
        </authorList>
    </citation>
    <scope>IDENTIFICATION</scope>
    <source>
        <strain evidence="2">11010-0011.00</strain>
        <tissue evidence="2">Whole body</tissue>
    </source>
</reference>
<dbReference type="OrthoDB" id="272149at2759"/>
<dbReference type="GeneID" id="115621554"/>
<accession>A0A6J2T7I5</accession>
<evidence type="ECO:0000313" key="1">
    <source>
        <dbReference type="Proteomes" id="UP000504634"/>
    </source>
</evidence>
<dbReference type="Gene3D" id="3.80.10.10">
    <property type="entry name" value="Ribonuclease Inhibitor"/>
    <property type="match status" value="1"/>
</dbReference>
<gene>
    <name evidence="2" type="primary">LOC115621554</name>
</gene>
<evidence type="ECO:0000313" key="2">
    <source>
        <dbReference type="RefSeq" id="XP_030371083.1"/>
    </source>
</evidence>
<dbReference type="Pfam" id="PF13855">
    <property type="entry name" value="LRR_8"/>
    <property type="match status" value="1"/>
</dbReference>
<dbReference type="PANTHER" id="PTHR46282:SF2">
    <property type="entry name" value="LEUCINE-RICH MELANOCYTE DIFFERENTIATION-ASSOCIATED PROTEIN"/>
    <property type="match status" value="1"/>
</dbReference>
<dbReference type="InterPro" id="IPR001611">
    <property type="entry name" value="Leu-rich_rpt"/>
</dbReference>
<dbReference type="PANTHER" id="PTHR46282">
    <property type="entry name" value="LEUCINE-RICH MELANOCYTE DIFFERENTIATION-ASSOCIATED PROTEIN"/>
    <property type="match status" value="1"/>
</dbReference>
<dbReference type="RefSeq" id="XP_030371083.1">
    <property type="nucleotide sequence ID" value="XM_030515223.1"/>
</dbReference>
<dbReference type="InterPro" id="IPR043313">
    <property type="entry name" value="LRMDA"/>
</dbReference>
<sequence>MKMQALGESSGVAVDCDSDCAQLILVQKNLRNLPPENIKRHASYVELLDLSYNRIKDLSWLAEFEQLRHLVLDNNHLHEAQLRTLTQPLPQLEVLMLNKNEFSDLHTTMQLIRRLFPNLEYLSLHGNPICPDGLELQPFSTYLQYDYLYYSNYIAQSLKKLKFLDHGPVQRIYSYESFSSKNYGKGGARLVHTTSL</sequence>
<dbReference type="Proteomes" id="UP000504634">
    <property type="component" value="Unplaced"/>
</dbReference>
<organism evidence="1 2">
    <name type="scientific">Drosophila lebanonensis</name>
    <name type="common">Fruit fly</name>
    <name type="synonym">Scaptodrosophila lebanonensis</name>
    <dbReference type="NCBI Taxonomy" id="7225"/>
    <lineage>
        <taxon>Eukaryota</taxon>
        <taxon>Metazoa</taxon>
        <taxon>Ecdysozoa</taxon>
        <taxon>Arthropoda</taxon>
        <taxon>Hexapoda</taxon>
        <taxon>Insecta</taxon>
        <taxon>Pterygota</taxon>
        <taxon>Neoptera</taxon>
        <taxon>Endopterygota</taxon>
        <taxon>Diptera</taxon>
        <taxon>Brachycera</taxon>
        <taxon>Muscomorpha</taxon>
        <taxon>Ephydroidea</taxon>
        <taxon>Drosophilidae</taxon>
        <taxon>Scaptodrosophila</taxon>
    </lineage>
</organism>